<feature type="transmembrane region" description="Helical" evidence="1">
    <location>
        <begin position="360"/>
        <end position="376"/>
    </location>
</feature>
<evidence type="ECO:0008006" key="4">
    <source>
        <dbReference type="Google" id="ProtNLM"/>
    </source>
</evidence>
<keyword evidence="3" id="KW-1185">Reference proteome</keyword>
<evidence type="ECO:0000313" key="3">
    <source>
        <dbReference type="Proteomes" id="UP000298653"/>
    </source>
</evidence>
<keyword evidence="1" id="KW-0812">Transmembrane</keyword>
<protein>
    <recommendedName>
        <fullName evidence="4">Bacterial membrane protein YfhO</fullName>
    </recommendedName>
</protein>
<feature type="transmembrane region" description="Helical" evidence="1">
    <location>
        <begin position="12"/>
        <end position="29"/>
    </location>
</feature>
<feature type="transmembrane region" description="Helical" evidence="1">
    <location>
        <begin position="206"/>
        <end position="225"/>
    </location>
</feature>
<dbReference type="OrthoDB" id="9815466at2"/>
<proteinExistence type="predicted"/>
<keyword evidence="1" id="KW-0472">Membrane</keyword>
<feature type="transmembrane region" description="Helical" evidence="1">
    <location>
        <begin position="857"/>
        <end position="875"/>
    </location>
</feature>
<dbReference type="PROSITE" id="PS51257">
    <property type="entry name" value="PROKAR_LIPOPROTEIN"/>
    <property type="match status" value="1"/>
</dbReference>
<dbReference type="InterPro" id="IPR018580">
    <property type="entry name" value="Uncharacterised_YfhO"/>
</dbReference>
<dbReference type="AlphaFoldDB" id="A0A4P8IK26"/>
<feature type="transmembrane region" description="Helical" evidence="1">
    <location>
        <begin position="143"/>
        <end position="160"/>
    </location>
</feature>
<dbReference type="PANTHER" id="PTHR38454">
    <property type="entry name" value="INTEGRAL MEMBRANE PROTEIN-RELATED"/>
    <property type="match status" value="1"/>
</dbReference>
<feature type="transmembrane region" description="Helical" evidence="1">
    <location>
        <begin position="245"/>
        <end position="266"/>
    </location>
</feature>
<feature type="transmembrane region" description="Helical" evidence="1">
    <location>
        <begin position="388"/>
        <end position="407"/>
    </location>
</feature>
<dbReference type="Proteomes" id="UP000298653">
    <property type="component" value="Chromosome"/>
</dbReference>
<sequence length="881" mass="99907">MRENKKLKSGLIYTALFAVISCIVFYPMYQSGKSLIWVSMAGDGLSQHLNSLAYWGEYLRSFFSNLFAGHPSLPMWDMSLGYGADILSTLNYYAIGDPLNLVYAFVSKENAEYLYNFMIIFRMYLAGLSFMAYCLYMKKGHRATVFGSLIYVFTGFTLWAGIRHPFFLNPLIYLPLLLIGAEKIFKNEKPYVFILSVSISAMSNYYFLYMLTIFTFLYALIRFFSYVRENYFMTFIRTVGRFSGYYLLGLGLSAVILLPAVIGFLGNGRSNENISVGMFYPLRYYSRVLLNFVGFGNSGNSVSLSFVPVAGLAVLLLFAAKNKDRKYTPLKAVFGLALIFLCVKVFGYGLNGFAYVTNRWTFVIGFIVAFIFVEMYPKLFSMTKREKWLVAAGIGLLAVYSVFAQKFVGGGFYTYGSNSAIIALAGSFLCICLIQKTGAAYQSVISSVMIALLIIGSLGIHSYYRFGPKKGKYTKDFLDSGTGYESLLDDSAKVLQNTGDPGVFRVNTNQSLNHNYGQAADLNTVNNYYSVTNGNVGKTVESFQTLNLTYLFKFKGLDHRTGLYGLNGVKYISVKYSKNASKAWKKKGFDPISIKNGRLLLKNRYALPFGYSYDSYITADEYKELNGIEREQAMLQSAVLDEKEQGIRRGDPQFSITERNISLEKKSIKIKKGHQMYQLPIHMVPGKDNYLYIKGLEYENNREGKNTYFITLSGQGWRQKLRIQQKGSNYSFGRKDYILHLGRLKDKTLSIIFNKRGKYKVDNLKILAVSQDKTLHQLIRLKDNSVMKEISYKDNDFSGKISVKENRMLCIPIPYSSGWKAQDNGRDLKIKKVNGMYMGWLLTPGEHKIQMTYRTPGLVPGAAVSILTLGLLLVLRKRRRF</sequence>
<reference evidence="2 3" key="1">
    <citation type="submission" date="2019-05" db="EMBL/GenBank/DDBJ databases">
        <title>Complete genome sequencing of Anaerostipes rhamnosivorans.</title>
        <authorList>
            <person name="Bui T.P.N."/>
            <person name="de Vos W.M."/>
        </authorList>
    </citation>
    <scope>NUCLEOTIDE SEQUENCE [LARGE SCALE GENOMIC DNA]</scope>
    <source>
        <strain evidence="2 3">1y2</strain>
    </source>
</reference>
<dbReference type="KEGG" id="arf:AR1Y2_2900"/>
<dbReference type="PANTHER" id="PTHR38454:SF1">
    <property type="entry name" value="INTEGRAL MEMBRANE PROTEIN"/>
    <property type="match status" value="1"/>
</dbReference>
<keyword evidence="1" id="KW-1133">Transmembrane helix</keyword>
<accession>A0A4P8IK26</accession>
<feature type="transmembrane region" description="Helical" evidence="1">
    <location>
        <begin position="332"/>
        <end position="354"/>
    </location>
</feature>
<organism evidence="2 3">
    <name type="scientific">Anaerostipes rhamnosivorans</name>
    <dbReference type="NCBI Taxonomy" id="1229621"/>
    <lineage>
        <taxon>Bacteria</taxon>
        <taxon>Bacillati</taxon>
        <taxon>Bacillota</taxon>
        <taxon>Clostridia</taxon>
        <taxon>Lachnospirales</taxon>
        <taxon>Lachnospiraceae</taxon>
        <taxon>Anaerostipes</taxon>
    </lineage>
</organism>
<dbReference type="EMBL" id="CP040058">
    <property type="protein sequence ID" value="QCP36354.1"/>
    <property type="molecule type" value="Genomic_DNA"/>
</dbReference>
<dbReference type="Pfam" id="PF09586">
    <property type="entry name" value="YfhO"/>
    <property type="match status" value="1"/>
</dbReference>
<feature type="transmembrane region" description="Helical" evidence="1">
    <location>
        <begin position="413"/>
        <end position="434"/>
    </location>
</feature>
<feature type="transmembrane region" description="Helical" evidence="1">
    <location>
        <begin position="302"/>
        <end position="320"/>
    </location>
</feature>
<gene>
    <name evidence="2" type="ORF">AR1Y2_2900</name>
</gene>
<evidence type="ECO:0000256" key="1">
    <source>
        <dbReference type="SAM" id="Phobius"/>
    </source>
</evidence>
<name>A0A4P8IK26_9FIRM</name>
<dbReference type="RefSeq" id="WP_137329605.1">
    <property type="nucleotide sequence ID" value="NZ_CP040058.1"/>
</dbReference>
<evidence type="ECO:0000313" key="2">
    <source>
        <dbReference type="EMBL" id="QCP36354.1"/>
    </source>
</evidence>
<feature type="transmembrane region" description="Helical" evidence="1">
    <location>
        <begin position="441"/>
        <end position="464"/>
    </location>
</feature>
<feature type="transmembrane region" description="Helical" evidence="1">
    <location>
        <begin position="113"/>
        <end position="136"/>
    </location>
</feature>